<dbReference type="PATRIC" id="fig|1613.32.peg.992"/>
<dbReference type="EMBL" id="WHJL01000028">
    <property type="protein sequence ID" value="MPQ35365.1"/>
    <property type="molecule type" value="Genomic_DNA"/>
</dbReference>
<dbReference type="RefSeq" id="WP_003682253.1">
    <property type="nucleotide sequence ID" value="NZ_AP024320.1"/>
</dbReference>
<dbReference type="GeneID" id="83715738"/>
<proteinExistence type="predicted"/>
<dbReference type="NCBIfam" id="NF040507">
    <property type="entry name" value="LBP_cg2779_fam"/>
    <property type="match status" value="1"/>
</dbReference>
<reference evidence="3 5" key="2">
    <citation type="submission" date="2018-01" db="EMBL/GenBank/DDBJ databases">
        <title>Draft genome sequence of the feruloyl esterase-producing strain Lactobacillus fermentum CRL 1446, isolated from artisanal goat milk cheese.</title>
        <authorList>
            <person name="Abeijon Mukdsi M.C."/>
            <person name="Saavedra L."/>
            <person name="Gauffin Cano M.P."/>
            <person name="Hebert E.M."/>
            <person name="Medina R.B."/>
        </authorList>
    </citation>
    <scope>NUCLEOTIDE SEQUENCE [LARGE SCALE GENOMIC DNA]</scope>
    <source>
        <strain evidence="3 5">CRL 1446</strain>
    </source>
</reference>
<reference evidence="1 4" key="1">
    <citation type="submission" date="2016-12" db="EMBL/GenBank/DDBJ databases">
        <title>Complete Genome Sequence of Lactobacillus fermentum Strain SNUV175, a Probiotic for Treatment of Bacterial Vaginosis.</title>
        <authorList>
            <person name="Lee S."/>
            <person name="You H.J."/>
            <person name="Kwon B."/>
            <person name="Ko G."/>
        </authorList>
    </citation>
    <scope>NUCLEOTIDE SEQUENCE [LARGE SCALE GENOMIC DNA]</scope>
    <source>
        <strain evidence="1 4">SNUV175</strain>
    </source>
</reference>
<evidence type="ECO:0000313" key="5">
    <source>
        <dbReference type="Proteomes" id="UP000236514"/>
    </source>
</evidence>
<dbReference type="Proteomes" id="UP000236514">
    <property type="component" value="Unassembled WGS sequence"/>
</dbReference>
<organism evidence="1 4">
    <name type="scientific">Limosilactobacillus fermentum</name>
    <name type="common">Lactobacillus fermentum</name>
    <dbReference type="NCBI Taxonomy" id="1613"/>
    <lineage>
        <taxon>Bacteria</taxon>
        <taxon>Bacillati</taxon>
        <taxon>Bacillota</taxon>
        <taxon>Bacilli</taxon>
        <taxon>Lactobacillales</taxon>
        <taxon>Lactobacillaceae</taxon>
        <taxon>Limosilactobacillus</taxon>
    </lineage>
</organism>
<name>A0A0F4HD70_LIMFE</name>
<evidence type="ECO:0000313" key="2">
    <source>
        <dbReference type="EMBL" id="MPQ35365.1"/>
    </source>
</evidence>
<sequence>MDRNMLIKSEGGPLMAEKFNDLAVDIINFEREHQMIDNEIAYGSQLTVERIHDIKSQASVASEEEESLIRRFMQSQG</sequence>
<evidence type="ECO:0000313" key="3">
    <source>
        <dbReference type="EMBL" id="PNV58308.1"/>
    </source>
</evidence>
<dbReference type="EMBL" id="CP019030">
    <property type="protein sequence ID" value="APU45891.1"/>
    <property type="molecule type" value="Genomic_DNA"/>
</dbReference>
<gene>
    <name evidence="1" type="ORF">BUW47_05380</name>
    <name evidence="3" type="ORF">C1Y38_02820</name>
    <name evidence="2" type="ORF">GC247_05545</name>
</gene>
<dbReference type="Proteomes" id="UP000466799">
    <property type="component" value="Unassembled WGS sequence"/>
</dbReference>
<dbReference type="EMBL" id="POTQ01000004">
    <property type="protein sequence ID" value="PNV58308.1"/>
    <property type="molecule type" value="Genomic_DNA"/>
</dbReference>
<dbReference type="InterPro" id="IPR059218">
    <property type="entry name" value="LBP_cg2779-like"/>
</dbReference>
<reference evidence="2 6" key="3">
    <citation type="submission" date="2019-10" db="EMBL/GenBank/DDBJ databases">
        <title>Genome Sequencing and assembly of Lactobacillus fermentum I2, a lactic acid bacteria.</title>
        <authorList>
            <person name="Lopes L.S."/>
            <person name="Persinoti G.F."/>
            <person name="Riano-Pachon D.M."/>
            <person name="Labate C.A."/>
        </authorList>
    </citation>
    <scope>NUCLEOTIDE SEQUENCE [LARGE SCALE GENOMIC DNA]</scope>
    <source>
        <strain evidence="2 6">I2</strain>
    </source>
</reference>
<dbReference type="Proteomes" id="UP000185427">
    <property type="component" value="Chromosome"/>
</dbReference>
<accession>A0A0F4HD70</accession>
<evidence type="ECO:0000313" key="4">
    <source>
        <dbReference type="Proteomes" id="UP000185427"/>
    </source>
</evidence>
<evidence type="ECO:0000313" key="1">
    <source>
        <dbReference type="EMBL" id="APU45891.1"/>
    </source>
</evidence>
<dbReference type="AlphaFoldDB" id="A0A0F4HD70"/>
<evidence type="ECO:0000313" key="6">
    <source>
        <dbReference type="Proteomes" id="UP000466799"/>
    </source>
</evidence>
<dbReference type="OrthoDB" id="2246554at2"/>
<protein>
    <submittedName>
        <fullName evidence="1">Uncharacterized protein</fullName>
    </submittedName>
</protein>